<keyword evidence="8" id="KW-1185">Reference proteome</keyword>
<organism evidence="7 8">
    <name type="scientific">Opisthorchis felineus</name>
    <dbReference type="NCBI Taxonomy" id="147828"/>
    <lineage>
        <taxon>Eukaryota</taxon>
        <taxon>Metazoa</taxon>
        <taxon>Spiralia</taxon>
        <taxon>Lophotrochozoa</taxon>
        <taxon>Platyhelminthes</taxon>
        <taxon>Trematoda</taxon>
        <taxon>Digenea</taxon>
        <taxon>Opisthorchiida</taxon>
        <taxon>Opisthorchiata</taxon>
        <taxon>Opisthorchiidae</taxon>
        <taxon>Opisthorchis</taxon>
    </lineage>
</organism>
<reference evidence="7 8" key="1">
    <citation type="journal article" date="2019" name="BMC Genomics">
        <title>New insights from Opisthorchis felineus genome: update on genomics of the epidemiologically important liver flukes.</title>
        <authorList>
            <person name="Ershov N.I."/>
            <person name="Mordvinov V.A."/>
            <person name="Prokhortchouk E.B."/>
            <person name="Pakharukova M.Y."/>
            <person name="Gunbin K.V."/>
            <person name="Ustyantsev K."/>
            <person name="Genaev M.A."/>
            <person name="Blinov A.G."/>
            <person name="Mazur A."/>
            <person name="Boulygina E."/>
            <person name="Tsygankova S."/>
            <person name="Khrameeva E."/>
            <person name="Chekanov N."/>
            <person name="Fan G."/>
            <person name="Xiao A."/>
            <person name="Zhang H."/>
            <person name="Xu X."/>
            <person name="Yang H."/>
            <person name="Solovyev V."/>
            <person name="Lee S.M."/>
            <person name="Liu X."/>
            <person name="Afonnikov D.A."/>
            <person name="Skryabin K.G."/>
        </authorList>
    </citation>
    <scope>NUCLEOTIDE SEQUENCE [LARGE SCALE GENOMIC DNA]</scope>
    <source>
        <strain evidence="7">AK-0245</strain>
        <tissue evidence="7">Whole organism</tissue>
    </source>
</reference>
<dbReference type="STRING" id="147828.A0A4S2L2I0"/>
<evidence type="ECO:0000256" key="1">
    <source>
        <dbReference type="ARBA" id="ARBA00022527"/>
    </source>
</evidence>
<proteinExistence type="predicted"/>
<name>A0A4S2L2I0_OPIFE</name>
<evidence type="ECO:0000313" key="7">
    <source>
        <dbReference type="EMBL" id="TGZ57062.1"/>
    </source>
</evidence>
<evidence type="ECO:0000313" key="8">
    <source>
        <dbReference type="Proteomes" id="UP000308267"/>
    </source>
</evidence>
<dbReference type="GO" id="GO:0031037">
    <property type="term" value="P:myosin II filament disassembly"/>
    <property type="evidence" value="ECO:0007669"/>
    <property type="project" value="TreeGrafter"/>
</dbReference>
<dbReference type="AlphaFoldDB" id="A0A4S2L2I0"/>
<dbReference type="InterPro" id="IPR051852">
    <property type="entry name" value="Alpha-type_PK"/>
</dbReference>
<sequence length="58" mass="6795">KKLSNFCQTDDWSHAGNFVAKRYIEPVSSQVYFDDVRLQMDAKLWAEEFSRQPAIAKK</sequence>
<keyword evidence="4" id="KW-0418">Kinase</keyword>
<dbReference type="GO" id="GO:1903013">
    <property type="term" value="P:response to differentiation-inducing factor 1"/>
    <property type="evidence" value="ECO:0007669"/>
    <property type="project" value="TreeGrafter"/>
</dbReference>
<gene>
    <name evidence="7" type="ORF">CRM22_010031</name>
</gene>
<dbReference type="Pfam" id="PF02816">
    <property type="entry name" value="Alpha_kinase"/>
    <property type="match status" value="1"/>
</dbReference>
<keyword evidence="1" id="KW-0723">Serine/threonine-protein kinase</keyword>
<dbReference type="EMBL" id="SJOL01009520">
    <property type="protein sequence ID" value="TGZ57062.1"/>
    <property type="molecule type" value="Genomic_DNA"/>
</dbReference>
<evidence type="ECO:0000256" key="4">
    <source>
        <dbReference type="ARBA" id="ARBA00022777"/>
    </source>
</evidence>
<evidence type="ECO:0000259" key="6">
    <source>
        <dbReference type="Pfam" id="PF02816"/>
    </source>
</evidence>
<dbReference type="Gene3D" id="3.30.200.20">
    <property type="entry name" value="Phosphorylase Kinase, domain 1"/>
    <property type="match status" value="1"/>
</dbReference>
<feature type="non-terminal residue" evidence="7">
    <location>
        <position position="58"/>
    </location>
</feature>
<evidence type="ECO:0000256" key="3">
    <source>
        <dbReference type="ARBA" id="ARBA00022741"/>
    </source>
</evidence>
<comment type="caution">
    <text evidence="7">The sequence shown here is derived from an EMBL/GenBank/DDBJ whole genome shotgun (WGS) entry which is preliminary data.</text>
</comment>
<dbReference type="GO" id="GO:0004686">
    <property type="term" value="F:elongation factor-2 kinase activity"/>
    <property type="evidence" value="ECO:0007669"/>
    <property type="project" value="TreeGrafter"/>
</dbReference>
<dbReference type="GO" id="GO:0005524">
    <property type="term" value="F:ATP binding"/>
    <property type="evidence" value="ECO:0007669"/>
    <property type="project" value="UniProtKB-KW"/>
</dbReference>
<dbReference type="OrthoDB" id="301415at2759"/>
<feature type="domain" description="Alpha-type protein kinase" evidence="6">
    <location>
        <begin position="9"/>
        <end position="51"/>
    </location>
</feature>
<dbReference type="InterPro" id="IPR004166">
    <property type="entry name" value="a-kinase_dom"/>
</dbReference>
<feature type="non-terminal residue" evidence="7">
    <location>
        <position position="1"/>
    </location>
</feature>
<keyword evidence="5" id="KW-0067">ATP-binding</keyword>
<evidence type="ECO:0000256" key="5">
    <source>
        <dbReference type="ARBA" id="ARBA00022840"/>
    </source>
</evidence>
<evidence type="ECO:0000256" key="2">
    <source>
        <dbReference type="ARBA" id="ARBA00022679"/>
    </source>
</evidence>
<accession>A0A4S2L2I0</accession>
<keyword evidence="2" id="KW-0808">Transferase</keyword>
<dbReference type="PANTHER" id="PTHR45992:SF2">
    <property type="entry name" value="EUKARYOTIC ELONGATION FACTOR 2 KINASE"/>
    <property type="match status" value="1"/>
</dbReference>
<dbReference type="PANTHER" id="PTHR45992">
    <property type="entry name" value="EUKARYOTIC ELONGATION FACTOR 2 KINASE-RELATED"/>
    <property type="match status" value="1"/>
</dbReference>
<dbReference type="Proteomes" id="UP000308267">
    <property type="component" value="Unassembled WGS sequence"/>
</dbReference>
<keyword evidence="3" id="KW-0547">Nucleotide-binding</keyword>
<protein>
    <recommendedName>
        <fullName evidence="6">Alpha-type protein kinase domain-containing protein</fullName>
    </recommendedName>
</protein>